<reference evidence="1 2" key="1">
    <citation type="journal article" date="2022" name="DNA Res.">
        <title>Chromosomal-level genome assembly of the orchid tree Bauhinia variegata (Leguminosae; Cercidoideae) supports the allotetraploid origin hypothesis of Bauhinia.</title>
        <authorList>
            <person name="Zhong Y."/>
            <person name="Chen Y."/>
            <person name="Zheng D."/>
            <person name="Pang J."/>
            <person name="Liu Y."/>
            <person name="Luo S."/>
            <person name="Meng S."/>
            <person name="Qian L."/>
            <person name="Wei D."/>
            <person name="Dai S."/>
            <person name="Zhou R."/>
        </authorList>
    </citation>
    <scope>NUCLEOTIDE SEQUENCE [LARGE SCALE GENOMIC DNA]</scope>
    <source>
        <strain evidence="1">BV-YZ2020</strain>
    </source>
</reference>
<dbReference type="EMBL" id="CM039430">
    <property type="protein sequence ID" value="KAI4345343.1"/>
    <property type="molecule type" value="Genomic_DNA"/>
</dbReference>
<comment type="caution">
    <text evidence="1">The sequence shown here is derived from an EMBL/GenBank/DDBJ whole genome shotgun (WGS) entry which is preliminary data.</text>
</comment>
<protein>
    <submittedName>
        <fullName evidence="1">Uncharacterized protein</fullName>
    </submittedName>
</protein>
<dbReference type="Proteomes" id="UP000828941">
    <property type="component" value="Chromosome 5"/>
</dbReference>
<gene>
    <name evidence="1" type="ORF">L6164_012475</name>
</gene>
<keyword evidence="2" id="KW-1185">Reference proteome</keyword>
<accession>A0ACB9PA76</accession>
<organism evidence="1 2">
    <name type="scientific">Bauhinia variegata</name>
    <name type="common">Purple orchid tree</name>
    <name type="synonym">Phanera variegata</name>
    <dbReference type="NCBI Taxonomy" id="167791"/>
    <lineage>
        <taxon>Eukaryota</taxon>
        <taxon>Viridiplantae</taxon>
        <taxon>Streptophyta</taxon>
        <taxon>Embryophyta</taxon>
        <taxon>Tracheophyta</taxon>
        <taxon>Spermatophyta</taxon>
        <taxon>Magnoliopsida</taxon>
        <taxon>eudicotyledons</taxon>
        <taxon>Gunneridae</taxon>
        <taxon>Pentapetalae</taxon>
        <taxon>rosids</taxon>
        <taxon>fabids</taxon>
        <taxon>Fabales</taxon>
        <taxon>Fabaceae</taxon>
        <taxon>Cercidoideae</taxon>
        <taxon>Cercideae</taxon>
        <taxon>Bauhiniinae</taxon>
        <taxon>Bauhinia</taxon>
    </lineage>
</organism>
<sequence>MDTSEANIATGVQMEELSEDLIHHILGLLPTIDATQFSILSKPLRSFWLSFPVLDFDFTHFLVGNRSNSSMDFFHFVEQSLQLREPHIKKHLQKLRFNFTGRVFKRDVDEVEAVVNRLLEFAIEKSVRELDLDISVNDFRCREEFLKHSPFLLRVLLLRSLTSLKLKLKGFESGLSNLSLTSPSLEYLSICNCMILKTISVSSERLKHIKLSSCPELQCVRVEAESLVSFMYHGVNVEKDCEIEIFGCGSLRSLTLRSARISTEFFEQLTGLLCLRFLFLCDCYLPESSNICNSSLQTVEMIMCHLVERLVLSAKSLERFIFHAYSWNESRTLDISACTSLSDLQLICAVLTYDWVKTNISALSFLQVLVLNGCTFSEKIEFKNEKLERLELEHCDIHLKEADIDAPNLLHFSYSGSPSDLALMFTSTKFDARISLKRRMRNKWFGNLVKFLSSFNHCKSLTLCCSSAKDLIFLRENIWTKVPPLPYLRHLTVELTEIPGIPTLVELVQNLLWFVPNPAVMTIVSGSKKYSFKVFLTFIKSAYITM</sequence>
<name>A0ACB9PA76_BAUVA</name>
<proteinExistence type="predicted"/>
<evidence type="ECO:0000313" key="2">
    <source>
        <dbReference type="Proteomes" id="UP000828941"/>
    </source>
</evidence>
<evidence type="ECO:0000313" key="1">
    <source>
        <dbReference type="EMBL" id="KAI4345343.1"/>
    </source>
</evidence>